<evidence type="ECO:0000313" key="1">
    <source>
        <dbReference type="EMBL" id="KKL56979.1"/>
    </source>
</evidence>
<name>A0A0F9D5X7_9ZZZZ</name>
<comment type="caution">
    <text evidence="1">The sequence shown here is derived from an EMBL/GenBank/DDBJ whole genome shotgun (WGS) entry which is preliminary data.</text>
</comment>
<accession>A0A0F9D5X7</accession>
<gene>
    <name evidence="1" type="ORF">LCGC14_2239960</name>
</gene>
<organism evidence="1">
    <name type="scientific">marine sediment metagenome</name>
    <dbReference type="NCBI Taxonomy" id="412755"/>
    <lineage>
        <taxon>unclassified sequences</taxon>
        <taxon>metagenomes</taxon>
        <taxon>ecological metagenomes</taxon>
    </lineage>
</organism>
<proteinExistence type="predicted"/>
<dbReference type="AlphaFoldDB" id="A0A0F9D5X7"/>
<sequence>MSSFTSRLEVTPLDDGRRWKLIRSFQYYTDTIAPTRVFKIPAGFVTDFASSPRLFWPIVSPWGRWGKAAIIHDFLYQRWGGTSIFNMRKLADQIFLEAMEVLGVAPWRRKLMYLGVRWFGGLAWRKKR</sequence>
<dbReference type="InterPro" id="IPR010767">
    <property type="entry name" value="Phage_CGC-2007_Cje0229"/>
</dbReference>
<protein>
    <recommendedName>
        <fullName evidence="2">DUF1353 domain-containing protein</fullName>
    </recommendedName>
</protein>
<evidence type="ECO:0008006" key="2">
    <source>
        <dbReference type="Google" id="ProtNLM"/>
    </source>
</evidence>
<reference evidence="1" key="1">
    <citation type="journal article" date="2015" name="Nature">
        <title>Complex archaea that bridge the gap between prokaryotes and eukaryotes.</title>
        <authorList>
            <person name="Spang A."/>
            <person name="Saw J.H."/>
            <person name="Jorgensen S.L."/>
            <person name="Zaremba-Niedzwiedzka K."/>
            <person name="Martijn J."/>
            <person name="Lind A.E."/>
            <person name="van Eijk R."/>
            <person name="Schleper C."/>
            <person name="Guy L."/>
            <person name="Ettema T.J."/>
        </authorList>
    </citation>
    <scope>NUCLEOTIDE SEQUENCE</scope>
</reference>
<dbReference type="EMBL" id="LAZR01030315">
    <property type="protein sequence ID" value="KKL56979.1"/>
    <property type="molecule type" value="Genomic_DNA"/>
</dbReference>
<dbReference type="Pfam" id="PF07087">
    <property type="entry name" value="DUF1353"/>
    <property type="match status" value="1"/>
</dbReference>